<evidence type="ECO:0000256" key="3">
    <source>
        <dbReference type="ARBA" id="ARBA00022553"/>
    </source>
</evidence>
<name>A0A2T8HM45_9SPHI</name>
<protein>
    <recommendedName>
        <fullName evidence="2">histidine kinase</fullName>
        <ecNumber evidence="2">2.7.13.3</ecNumber>
    </recommendedName>
</protein>
<feature type="transmembrane region" description="Helical" evidence="4">
    <location>
        <begin position="161"/>
        <end position="179"/>
    </location>
</feature>
<reference evidence="6 7" key="1">
    <citation type="submission" date="2018-04" db="EMBL/GenBank/DDBJ databases">
        <title>Sphingobacterium cortibacter sp. nov.</title>
        <authorList>
            <person name="Li Y."/>
        </authorList>
    </citation>
    <scope>NUCLEOTIDE SEQUENCE [LARGE SCALE GENOMIC DNA]</scope>
    <source>
        <strain evidence="6 7">2c-3</strain>
    </source>
</reference>
<dbReference type="PRINTS" id="PR00344">
    <property type="entry name" value="BCTRLSENSOR"/>
</dbReference>
<dbReference type="RefSeq" id="WP_116774367.1">
    <property type="nucleotide sequence ID" value="NZ_QDKG01000001.1"/>
</dbReference>
<keyword evidence="4" id="KW-0812">Transmembrane</keyword>
<keyword evidence="4" id="KW-1133">Transmembrane helix</keyword>
<evidence type="ECO:0000313" key="7">
    <source>
        <dbReference type="Proteomes" id="UP000245627"/>
    </source>
</evidence>
<dbReference type="CDD" id="cd00082">
    <property type="entry name" value="HisKA"/>
    <property type="match status" value="1"/>
</dbReference>
<feature type="transmembrane region" description="Helical" evidence="4">
    <location>
        <begin position="32"/>
        <end position="52"/>
    </location>
</feature>
<keyword evidence="3" id="KW-0597">Phosphoprotein</keyword>
<dbReference type="OrthoDB" id="9810447at2"/>
<dbReference type="InterPro" id="IPR005467">
    <property type="entry name" value="His_kinase_dom"/>
</dbReference>
<accession>A0A2T8HM45</accession>
<evidence type="ECO:0000256" key="1">
    <source>
        <dbReference type="ARBA" id="ARBA00000085"/>
    </source>
</evidence>
<dbReference type="SMART" id="SM00388">
    <property type="entry name" value="HisKA"/>
    <property type="match status" value="1"/>
</dbReference>
<dbReference type="InterPro" id="IPR003661">
    <property type="entry name" value="HisK_dim/P_dom"/>
</dbReference>
<dbReference type="SUPFAM" id="SSF47384">
    <property type="entry name" value="Homodimeric domain of signal transducing histidine kinase"/>
    <property type="match status" value="1"/>
</dbReference>
<keyword evidence="7" id="KW-1185">Reference proteome</keyword>
<dbReference type="EC" id="2.7.13.3" evidence="2"/>
<proteinExistence type="predicted"/>
<dbReference type="Gene3D" id="3.30.565.10">
    <property type="entry name" value="Histidine kinase-like ATPase, C-terminal domain"/>
    <property type="match status" value="1"/>
</dbReference>
<evidence type="ECO:0000313" key="6">
    <source>
        <dbReference type="EMBL" id="PVH26506.1"/>
    </source>
</evidence>
<dbReference type="Proteomes" id="UP000245627">
    <property type="component" value="Unassembled WGS sequence"/>
</dbReference>
<dbReference type="InterPro" id="IPR003594">
    <property type="entry name" value="HATPase_dom"/>
</dbReference>
<evidence type="ECO:0000259" key="5">
    <source>
        <dbReference type="PROSITE" id="PS50109"/>
    </source>
</evidence>
<dbReference type="InterPro" id="IPR036890">
    <property type="entry name" value="HATPase_C_sf"/>
</dbReference>
<dbReference type="PANTHER" id="PTHR43547">
    <property type="entry name" value="TWO-COMPONENT HISTIDINE KINASE"/>
    <property type="match status" value="1"/>
</dbReference>
<dbReference type="Pfam" id="PF02518">
    <property type="entry name" value="HATPase_c"/>
    <property type="match status" value="1"/>
</dbReference>
<dbReference type="AlphaFoldDB" id="A0A2T8HM45"/>
<dbReference type="GO" id="GO:0000155">
    <property type="term" value="F:phosphorelay sensor kinase activity"/>
    <property type="evidence" value="ECO:0007669"/>
    <property type="project" value="InterPro"/>
</dbReference>
<comment type="catalytic activity">
    <reaction evidence="1">
        <text>ATP + protein L-histidine = ADP + protein N-phospho-L-histidine.</text>
        <dbReference type="EC" id="2.7.13.3"/>
    </reaction>
</comment>
<dbReference type="InterPro" id="IPR004358">
    <property type="entry name" value="Sig_transdc_His_kin-like_C"/>
</dbReference>
<dbReference type="PANTHER" id="PTHR43547:SF2">
    <property type="entry name" value="HYBRID SIGNAL TRANSDUCTION HISTIDINE KINASE C"/>
    <property type="match status" value="1"/>
</dbReference>
<dbReference type="Gene3D" id="1.10.287.130">
    <property type="match status" value="1"/>
</dbReference>
<feature type="transmembrane region" description="Helical" evidence="4">
    <location>
        <begin position="134"/>
        <end position="155"/>
    </location>
</feature>
<dbReference type="PROSITE" id="PS50109">
    <property type="entry name" value="HIS_KIN"/>
    <property type="match status" value="1"/>
</dbReference>
<organism evidence="6 7">
    <name type="scientific">Sphingobacterium corticibacter</name>
    <dbReference type="NCBI Taxonomy" id="2171749"/>
    <lineage>
        <taxon>Bacteria</taxon>
        <taxon>Pseudomonadati</taxon>
        <taxon>Bacteroidota</taxon>
        <taxon>Sphingobacteriia</taxon>
        <taxon>Sphingobacteriales</taxon>
        <taxon>Sphingobacteriaceae</taxon>
        <taxon>Sphingobacterium</taxon>
    </lineage>
</organism>
<dbReference type="SUPFAM" id="SSF55874">
    <property type="entry name" value="ATPase domain of HSP90 chaperone/DNA topoisomerase II/histidine kinase"/>
    <property type="match status" value="1"/>
</dbReference>
<sequence>MNKTIFSRLWRIQSHLGVNPQMTYMEIKRVHMVNLIAIICIPAMFLFSIVNLFEGRNFLSLINFSNGICCLSILFLQYYKKHEFAKVILLGVNFLFFYFGALFYGNGGENFLLCIMIVCMLLYDNRIIQWSMGLLVITGIVSIKLFPAEILIAHHVPQSRVLINTIGSLFFIVVAVHFFKNIIYNNMMQIEEQRQKLQLLNQDKERIFSIVAHDVRSPLSTLEGMVYMLHQQVILGAVSEEYIVQLQRQIAKQKEVLDDILSWSSRSMRGQVKVNATTQVADIVDNLMVVFQTSCDIKQIKLTVDVDRYFPLYVDPDHLTIILRNVVSNAVKFSHTNGVIKISVSRDVGYGFIHVQDNGIGMEKDQAAYLFHTIQQRSVGTGNEPGAGLGLLLCSELIKHNDGIVQVDSVPGRGSRFTVGFPMPLDN</sequence>
<feature type="transmembrane region" description="Helical" evidence="4">
    <location>
        <begin position="84"/>
        <end position="104"/>
    </location>
</feature>
<keyword evidence="4" id="KW-0472">Membrane</keyword>
<dbReference type="SMART" id="SM00387">
    <property type="entry name" value="HATPase_c"/>
    <property type="match status" value="1"/>
</dbReference>
<feature type="transmembrane region" description="Helical" evidence="4">
    <location>
        <begin position="58"/>
        <end position="77"/>
    </location>
</feature>
<dbReference type="EMBL" id="QDKG01000001">
    <property type="protein sequence ID" value="PVH26506.1"/>
    <property type="molecule type" value="Genomic_DNA"/>
</dbReference>
<comment type="caution">
    <text evidence="6">The sequence shown here is derived from an EMBL/GenBank/DDBJ whole genome shotgun (WGS) entry which is preliminary data.</text>
</comment>
<feature type="domain" description="Histidine kinase" evidence="5">
    <location>
        <begin position="210"/>
        <end position="425"/>
    </location>
</feature>
<evidence type="ECO:0000256" key="4">
    <source>
        <dbReference type="SAM" id="Phobius"/>
    </source>
</evidence>
<evidence type="ECO:0000256" key="2">
    <source>
        <dbReference type="ARBA" id="ARBA00012438"/>
    </source>
</evidence>
<gene>
    <name evidence="6" type="ORF">DC487_02500</name>
</gene>
<dbReference type="InterPro" id="IPR036097">
    <property type="entry name" value="HisK_dim/P_sf"/>
</dbReference>